<reference evidence="3" key="1">
    <citation type="journal article" date="2014" name="Proc. Natl. Acad. Sci. U.S.A.">
        <title>Extensive sampling of basidiomycete genomes demonstrates inadequacy of the white-rot/brown-rot paradigm for wood decay fungi.</title>
        <authorList>
            <person name="Riley R."/>
            <person name="Salamov A.A."/>
            <person name="Brown D.W."/>
            <person name="Nagy L.G."/>
            <person name="Floudas D."/>
            <person name="Held B.W."/>
            <person name="Levasseur A."/>
            <person name="Lombard V."/>
            <person name="Morin E."/>
            <person name="Otillar R."/>
            <person name="Lindquist E.A."/>
            <person name="Sun H."/>
            <person name="LaButti K.M."/>
            <person name="Schmutz J."/>
            <person name="Jabbour D."/>
            <person name="Luo H."/>
            <person name="Baker S.E."/>
            <person name="Pisabarro A.G."/>
            <person name="Walton J.D."/>
            <person name="Blanchette R.A."/>
            <person name="Henrissat B."/>
            <person name="Martin F."/>
            <person name="Cullen D."/>
            <person name="Hibbett D.S."/>
            <person name="Grigoriev I.V."/>
        </authorList>
    </citation>
    <scope>NUCLEOTIDE SEQUENCE [LARGE SCALE GENOMIC DNA]</scope>
    <source>
        <strain evidence="3">MUCL 33604</strain>
    </source>
</reference>
<evidence type="ECO:0000313" key="3">
    <source>
        <dbReference type="Proteomes" id="UP000027265"/>
    </source>
</evidence>
<keyword evidence="1" id="KW-1133">Transmembrane helix</keyword>
<proteinExistence type="predicted"/>
<dbReference type="InParanoid" id="A0A067PI42"/>
<evidence type="ECO:0000256" key="1">
    <source>
        <dbReference type="SAM" id="Phobius"/>
    </source>
</evidence>
<gene>
    <name evidence="2" type="ORF">JAAARDRAFT_590772</name>
</gene>
<accession>A0A067PI42</accession>
<feature type="transmembrane region" description="Helical" evidence="1">
    <location>
        <begin position="51"/>
        <end position="71"/>
    </location>
</feature>
<dbReference type="EMBL" id="KL197765">
    <property type="protein sequence ID" value="KDQ50151.1"/>
    <property type="molecule type" value="Genomic_DNA"/>
</dbReference>
<protein>
    <submittedName>
        <fullName evidence="2">Uncharacterized protein</fullName>
    </submittedName>
</protein>
<evidence type="ECO:0000313" key="2">
    <source>
        <dbReference type="EMBL" id="KDQ50151.1"/>
    </source>
</evidence>
<dbReference type="AlphaFoldDB" id="A0A067PI42"/>
<organism evidence="2 3">
    <name type="scientific">Jaapia argillacea MUCL 33604</name>
    <dbReference type="NCBI Taxonomy" id="933084"/>
    <lineage>
        <taxon>Eukaryota</taxon>
        <taxon>Fungi</taxon>
        <taxon>Dikarya</taxon>
        <taxon>Basidiomycota</taxon>
        <taxon>Agaricomycotina</taxon>
        <taxon>Agaricomycetes</taxon>
        <taxon>Agaricomycetidae</taxon>
        <taxon>Jaapiales</taxon>
        <taxon>Jaapiaceae</taxon>
        <taxon>Jaapia</taxon>
    </lineage>
</organism>
<keyword evidence="3" id="KW-1185">Reference proteome</keyword>
<sequence>MLYYFDRSSRKCLMKCNPLEVHRGFILGLTFFVLSSLCRRAASFCLRWTRGLALYCHFIMGLCRMSMSFWVRLGLRTLLPWQCDMEGRLRTLAYSLVSSEGCRGPKSRKSKSRVARCGLGLLGTDICVLRWPSLVHALSWGWISG</sequence>
<dbReference type="HOGENOM" id="CLU_1787134_0_0_1"/>
<keyword evidence="1" id="KW-0472">Membrane</keyword>
<dbReference type="Proteomes" id="UP000027265">
    <property type="component" value="Unassembled WGS sequence"/>
</dbReference>
<keyword evidence="1" id="KW-0812">Transmembrane</keyword>
<name>A0A067PI42_9AGAM</name>